<dbReference type="PANTHER" id="PTHR30537:SF5">
    <property type="entry name" value="HTH-TYPE TRANSCRIPTIONAL ACTIVATOR TTDR-RELATED"/>
    <property type="match status" value="1"/>
</dbReference>
<comment type="caution">
    <text evidence="6">The sequence shown here is derived from an EMBL/GenBank/DDBJ whole genome shotgun (WGS) entry which is preliminary data.</text>
</comment>
<sequence length="303" mass="33667">MDDLKSIRVFLEVAGQRSFAGAARTLGMTPASVTRILARLEEELGLQLLLRTTRKVSLTSAGAMVAARFAPLVEGFDDARAEIARASLPDRGRLRISAPLSMGLKVLPDLLPAFQARYPDIEVSLNLTDRLVDILEDDCDLAIRISEAPQDKSTIWRKICEVPRVIVAAPALFKRIAPVSAPEDLSPDVCLSYSQTGQPERWLLRREQSERAVRAGSRVVTNSGDMLLSLVENGHGMALLPRFMAQEGLDRGTLVQVLPDWQVKGLWLTLFYPPYDRLPPLVTTFSDFFETHIRDKDLAFAWG</sequence>
<dbReference type="SUPFAM" id="SSF53850">
    <property type="entry name" value="Periplasmic binding protein-like II"/>
    <property type="match status" value="1"/>
</dbReference>
<dbReference type="PANTHER" id="PTHR30537">
    <property type="entry name" value="HTH-TYPE TRANSCRIPTIONAL REGULATOR"/>
    <property type="match status" value="1"/>
</dbReference>
<dbReference type="Proteomes" id="UP001597327">
    <property type="component" value="Unassembled WGS sequence"/>
</dbReference>
<dbReference type="RefSeq" id="WP_149892973.1">
    <property type="nucleotide sequence ID" value="NZ_JBHUFA010000004.1"/>
</dbReference>
<reference evidence="7" key="1">
    <citation type="journal article" date="2019" name="Int. J. Syst. Evol. Microbiol.">
        <title>The Global Catalogue of Microorganisms (GCM) 10K type strain sequencing project: providing services to taxonomists for standard genome sequencing and annotation.</title>
        <authorList>
            <consortium name="The Broad Institute Genomics Platform"/>
            <consortium name="The Broad Institute Genome Sequencing Center for Infectious Disease"/>
            <person name="Wu L."/>
            <person name="Ma J."/>
        </authorList>
    </citation>
    <scope>NUCLEOTIDE SEQUENCE [LARGE SCALE GENOMIC DNA]</scope>
    <source>
        <strain evidence="7">JCM 3369</strain>
    </source>
</reference>
<name>A0ABW4JVD0_9HYPH</name>
<dbReference type="InterPro" id="IPR058163">
    <property type="entry name" value="LysR-type_TF_proteobact-type"/>
</dbReference>
<evidence type="ECO:0000256" key="2">
    <source>
        <dbReference type="ARBA" id="ARBA00023015"/>
    </source>
</evidence>
<dbReference type="Gene3D" id="1.10.10.10">
    <property type="entry name" value="Winged helix-like DNA-binding domain superfamily/Winged helix DNA-binding domain"/>
    <property type="match status" value="1"/>
</dbReference>
<keyword evidence="2" id="KW-0805">Transcription regulation</keyword>
<keyword evidence="4" id="KW-0804">Transcription</keyword>
<proteinExistence type="inferred from homology"/>
<evidence type="ECO:0000313" key="7">
    <source>
        <dbReference type="Proteomes" id="UP001597327"/>
    </source>
</evidence>
<dbReference type="InterPro" id="IPR005119">
    <property type="entry name" value="LysR_subst-bd"/>
</dbReference>
<evidence type="ECO:0000313" key="6">
    <source>
        <dbReference type="EMBL" id="MFD1696120.1"/>
    </source>
</evidence>
<dbReference type="Pfam" id="PF03466">
    <property type="entry name" value="LysR_substrate"/>
    <property type="match status" value="1"/>
</dbReference>
<dbReference type="Gene3D" id="3.40.190.290">
    <property type="match status" value="1"/>
</dbReference>
<keyword evidence="7" id="KW-1185">Reference proteome</keyword>
<accession>A0ABW4JVD0</accession>
<protein>
    <submittedName>
        <fullName evidence="6">LysR family transcriptional regulator</fullName>
    </submittedName>
</protein>
<dbReference type="InterPro" id="IPR036388">
    <property type="entry name" value="WH-like_DNA-bd_sf"/>
</dbReference>
<evidence type="ECO:0000259" key="5">
    <source>
        <dbReference type="PROSITE" id="PS50931"/>
    </source>
</evidence>
<dbReference type="EMBL" id="JBHUFA010000004">
    <property type="protein sequence ID" value="MFD1696120.1"/>
    <property type="molecule type" value="Genomic_DNA"/>
</dbReference>
<dbReference type="PROSITE" id="PS50931">
    <property type="entry name" value="HTH_LYSR"/>
    <property type="match status" value="1"/>
</dbReference>
<feature type="domain" description="HTH lysR-type" evidence="5">
    <location>
        <begin position="1"/>
        <end position="59"/>
    </location>
</feature>
<dbReference type="InterPro" id="IPR036390">
    <property type="entry name" value="WH_DNA-bd_sf"/>
</dbReference>
<dbReference type="InterPro" id="IPR000847">
    <property type="entry name" value="LysR_HTH_N"/>
</dbReference>
<comment type="similarity">
    <text evidence="1">Belongs to the LysR transcriptional regulatory family.</text>
</comment>
<dbReference type="CDD" id="cd08422">
    <property type="entry name" value="PBP2_CrgA_like"/>
    <property type="match status" value="1"/>
</dbReference>
<gene>
    <name evidence="6" type="ORF">ACFSC7_11385</name>
</gene>
<evidence type="ECO:0000256" key="4">
    <source>
        <dbReference type="ARBA" id="ARBA00023163"/>
    </source>
</evidence>
<organism evidence="6 7">
    <name type="scientific">Roseibium aestuarii</name>
    <dbReference type="NCBI Taxonomy" id="2600299"/>
    <lineage>
        <taxon>Bacteria</taxon>
        <taxon>Pseudomonadati</taxon>
        <taxon>Pseudomonadota</taxon>
        <taxon>Alphaproteobacteria</taxon>
        <taxon>Hyphomicrobiales</taxon>
        <taxon>Stappiaceae</taxon>
        <taxon>Roseibium</taxon>
    </lineage>
</organism>
<dbReference type="Pfam" id="PF00126">
    <property type="entry name" value="HTH_1"/>
    <property type="match status" value="1"/>
</dbReference>
<evidence type="ECO:0000256" key="3">
    <source>
        <dbReference type="ARBA" id="ARBA00023125"/>
    </source>
</evidence>
<keyword evidence="3" id="KW-0238">DNA-binding</keyword>
<evidence type="ECO:0000256" key="1">
    <source>
        <dbReference type="ARBA" id="ARBA00009437"/>
    </source>
</evidence>
<dbReference type="SUPFAM" id="SSF46785">
    <property type="entry name" value="Winged helix' DNA-binding domain"/>
    <property type="match status" value="1"/>
</dbReference>